<dbReference type="VEuPathDB" id="TriTrypDB:TvY486_0006590"/>
<dbReference type="Proteomes" id="UP000009027">
    <property type="component" value="Unassembled WGS sequence"/>
</dbReference>
<proteinExistence type="predicted"/>
<evidence type="ECO:0000313" key="2">
    <source>
        <dbReference type="EMBL" id="CCD18019.1"/>
    </source>
</evidence>
<keyword evidence="3" id="KW-1185">Reference proteome</keyword>
<feature type="compositionally biased region" description="Polar residues" evidence="1">
    <location>
        <begin position="487"/>
        <end position="499"/>
    </location>
</feature>
<gene>
    <name evidence="2" type="ORF">TvY486_0006590</name>
</gene>
<evidence type="ECO:0000313" key="3">
    <source>
        <dbReference type="Proteomes" id="UP000009027"/>
    </source>
</evidence>
<organism evidence="2 3">
    <name type="scientific">Trypanosoma vivax (strain Y486)</name>
    <dbReference type="NCBI Taxonomy" id="1055687"/>
    <lineage>
        <taxon>Eukaryota</taxon>
        <taxon>Discoba</taxon>
        <taxon>Euglenozoa</taxon>
        <taxon>Kinetoplastea</taxon>
        <taxon>Metakinetoplastina</taxon>
        <taxon>Trypanosomatida</taxon>
        <taxon>Trypanosomatidae</taxon>
        <taxon>Trypanosoma</taxon>
        <taxon>Duttonella</taxon>
    </lineage>
</organism>
<name>F9WKJ8_TRYVY</name>
<reference evidence="2 3" key="1">
    <citation type="journal article" date="2012" name="Proc. Natl. Acad. Sci. U.S.A.">
        <title>Antigenic diversity is generated by distinct evolutionary mechanisms in African trypanosome species.</title>
        <authorList>
            <person name="Jackson A.P."/>
            <person name="Berry A."/>
            <person name="Aslett M."/>
            <person name="Allison H.C."/>
            <person name="Burton P."/>
            <person name="Vavrova-Anderson J."/>
            <person name="Brown R."/>
            <person name="Browne H."/>
            <person name="Corton N."/>
            <person name="Hauser H."/>
            <person name="Gamble J."/>
            <person name="Gilderthorp R."/>
            <person name="Marcello L."/>
            <person name="McQuillan J."/>
            <person name="Otto T.D."/>
            <person name="Quail M.A."/>
            <person name="Sanders M.J."/>
            <person name="van Tonder A."/>
            <person name="Ginger M.L."/>
            <person name="Field M.C."/>
            <person name="Barry J.D."/>
            <person name="Hertz-Fowler C."/>
            <person name="Berriman M."/>
        </authorList>
    </citation>
    <scope>NUCLEOTIDE SEQUENCE</scope>
    <source>
        <strain evidence="2 3">Y486</strain>
    </source>
</reference>
<accession>F9WKJ8</accession>
<dbReference type="EMBL" id="CAEX01000221">
    <property type="protein sequence ID" value="CCD18019.1"/>
    <property type="molecule type" value="Genomic_DNA"/>
</dbReference>
<feature type="compositionally biased region" description="Basic and acidic residues" evidence="1">
    <location>
        <begin position="472"/>
        <end position="486"/>
    </location>
</feature>
<sequence length="524" mass="54978">MASTRRGRAIGGFATGEHRCVVRDTARADATVLRVERTRGTQRRARRPAWHRRVGTGNTCAQQAGAKARAAIVGSPQRFFAATLQRRERNGKKRDATVGGNWFSGYARMTQLAVAMACLLAGTIVSTRRGSATSAAKGANIGAASILCEAALQADQISAKAKALPCDAVKKKLEVTLNSAPAEVWAHALKHSGRLGKRTLQLVRNWTASATLDKGCAGAGQGTDTRVCSAKNELDTCTKKATEAQTKVTEAVAPAHTTAATKWRVLGEHTSREAANAKNLCLGATMVYLCTGAANSNPCFSAGKAGGALSGGNAHTGRGDEEAVAGIWPKAKTALCKAKTADRNIRITIARFWAQVRDASTGGDKDPQLGVCVNYSGAGSDKGFLEYATTNTTEVFWMKTLLDADDALLEAEHALAAANRTLDDVTRLSENAHNKHIALVAALNRENGAQARDAAEAPQKAGASAETATKGDAQRDSRKAPRKDTTGEASTAETQSSTDSAHFGCLGVQLAAGMTTFAGRHAEH</sequence>
<feature type="region of interest" description="Disordered" evidence="1">
    <location>
        <begin position="449"/>
        <end position="499"/>
    </location>
</feature>
<protein>
    <submittedName>
        <fullName evidence="2">Uncharacterized protein</fullName>
    </submittedName>
</protein>
<evidence type="ECO:0000256" key="1">
    <source>
        <dbReference type="SAM" id="MobiDB-lite"/>
    </source>
</evidence>
<dbReference type="AlphaFoldDB" id="F9WKJ8"/>